<dbReference type="PROSITE" id="PS51843">
    <property type="entry name" value="NR_LBD"/>
    <property type="match status" value="1"/>
</dbReference>
<dbReference type="SMART" id="SM00430">
    <property type="entry name" value="HOLI"/>
    <property type="match status" value="1"/>
</dbReference>
<dbReference type="GO" id="GO:0043565">
    <property type="term" value="F:sequence-specific DNA binding"/>
    <property type="evidence" value="ECO:0007669"/>
    <property type="project" value="InterPro"/>
</dbReference>
<feature type="domain" description="Nuclear receptor" evidence="11">
    <location>
        <begin position="256"/>
        <end position="331"/>
    </location>
</feature>
<dbReference type="GO" id="GO:0003700">
    <property type="term" value="F:DNA-binding transcription factor activity"/>
    <property type="evidence" value="ECO:0007669"/>
    <property type="project" value="InterPro"/>
</dbReference>
<dbReference type="AlphaFoldDB" id="G7YGE2"/>
<evidence type="ECO:0000256" key="2">
    <source>
        <dbReference type="ARBA" id="ARBA00022723"/>
    </source>
</evidence>
<dbReference type="InterPro" id="IPR001723">
    <property type="entry name" value="Nuclear_hrmn_rcpt"/>
</dbReference>
<reference key="2">
    <citation type="submission" date="2011-10" db="EMBL/GenBank/DDBJ databases">
        <title>The genome and transcriptome sequence of Clonorchis sinensis provide insights into the carcinogenic liver fluke.</title>
        <authorList>
            <person name="Wang X."/>
            <person name="Huang Y."/>
            <person name="Chen W."/>
            <person name="Liu H."/>
            <person name="Guo L."/>
            <person name="Chen Y."/>
            <person name="Luo F."/>
            <person name="Zhou W."/>
            <person name="Sun J."/>
            <person name="Mao Q."/>
            <person name="Liang P."/>
            <person name="Zhou C."/>
            <person name="Tian Y."/>
            <person name="Men J."/>
            <person name="Lv X."/>
            <person name="Huang L."/>
            <person name="Zhou J."/>
            <person name="Hu Y."/>
            <person name="Li R."/>
            <person name="Zhang F."/>
            <person name="Lei H."/>
            <person name="Li X."/>
            <person name="Hu X."/>
            <person name="Liang C."/>
            <person name="Xu J."/>
            <person name="Wu Z."/>
            <person name="Yu X."/>
        </authorList>
    </citation>
    <scope>NUCLEOTIDE SEQUENCE</scope>
    <source>
        <strain>Henan</strain>
    </source>
</reference>
<feature type="compositionally biased region" description="Polar residues" evidence="10">
    <location>
        <begin position="136"/>
        <end position="175"/>
    </location>
</feature>
<feature type="compositionally biased region" description="Basic and acidic residues" evidence="10">
    <location>
        <begin position="115"/>
        <end position="127"/>
    </location>
</feature>
<dbReference type="InterPro" id="IPR013088">
    <property type="entry name" value="Znf_NHR/GATA"/>
</dbReference>
<dbReference type="SMART" id="SM00399">
    <property type="entry name" value="ZnF_C4"/>
    <property type="match status" value="1"/>
</dbReference>
<proteinExistence type="predicted"/>
<evidence type="ECO:0000256" key="3">
    <source>
        <dbReference type="ARBA" id="ARBA00022771"/>
    </source>
</evidence>
<evidence type="ECO:0000259" key="11">
    <source>
        <dbReference type="PROSITE" id="PS51030"/>
    </source>
</evidence>
<evidence type="ECO:0000256" key="7">
    <source>
        <dbReference type="ARBA" id="ARBA00023163"/>
    </source>
</evidence>
<evidence type="ECO:0000313" key="14">
    <source>
        <dbReference type="Proteomes" id="UP000008909"/>
    </source>
</evidence>
<reference evidence="13" key="1">
    <citation type="journal article" date="2011" name="Genome Biol.">
        <title>The draft genome of the carcinogenic human liver fluke Clonorchis sinensis.</title>
        <authorList>
            <person name="Wang X."/>
            <person name="Chen W."/>
            <person name="Huang Y."/>
            <person name="Sun J."/>
            <person name="Men J."/>
            <person name="Liu H."/>
            <person name="Luo F."/>
            <person name="Guo L."/>
            <person name="Lv X."/>
            <person name="Deng C."/>
            <person name="Zhou C."/>
            <person name="Fan Y."/>
            <person name="Li X."/>
            <person name="Huang L."/>
            <person name="Hu Y."/>
            <person name="Liang C."/>
            <person name="Hu X."/>
            <person name="Xu J."/>
            <person name="Yu X."/>
        </authorList>
    </citation>
    <scope>NUCLEOTIDE SEQUENCE [LARGE SCALE GENOMIC DNA]</scope>
    <source>
        <strain evidence="13">Henan</strain>
    </source>
</reference>
<evidence type="ECO:0000256" key="6">
    <source>
        <dbReference type="ARBA" id="ARBA00023125"/>
    </source>
</evidence>
<feature type="compositionally biased region" description="Polar residues" evidence="10">
    <location>
        <begin position="43"/>
        <end position="57"/>
    </location>
</feature>
<dbReference type="Gene3D" id="1.10.565.10">
    <property type="entry name" value="Retinoid X Receptor"/>
    <property type="match status" value="1"/>
</dbReference>
<dbReference type="InterPro" id="IPR050274">
    <property type="entry name" value="Nuclear_hormone_rcpt_NR2"/>
</dbReference>
<comment type="subcellular location">
    <subcellularLocation>
        <location evidence="1">Nucleus</location>
    </subcellularLocation>
</comment>
<dbReference type="PANTHER" id="PTHR24083">
    <property type="entry name" value="NUCLEAR HORMONE RECEPTOR"/>
    <property type="match status" value="1"/>
</dbReference>
<keyword evidence="7" id="KW-0804">Transcription</keyword>
<dbReference type="InterPro" id="IPR000536">
    <property type="entry name" value="Nucl_hrmn_rcpt_lig-bd"/>
</dbReference>
<feature type="compositionally biased region" description="Basic and acidic residues" evidence="10">
    <location>
        <begin position="218"/>
        <end position="229"/>
    </location>
</feature>
<accession>G7YGE2</accession>
<feature type="compositionally biased region" description="Low complexity" evidence="10">
    <location>
        <begin position="102"/>
        <end position="112"/>
    </location>
</feature>
<feature type="region of interest" description="Disordered" evidence="10">
    <location>
        <begin position="949"/>
        <end position="972"/>
    </location>
</feature>
<keyword evidence="4" id="KW-0862">Zinc</keyword>
<gene>
    <name evidence="13" type="ORF">CLF_107237</name>
</gene>
<feature type="compositionally biased region" description="Basic and acidic residues" evidence="10">
    <location>
        <begin position="549"/>
        <end position="558"/>
    </location>
</feature>
<keyword evidence="6" id="KW-0238">DNA-binding</keyword>
<dbReference type="PRINTS" id="PR00398">
    <property type="entry name" value="STRDHORMONER"/>
</dbReference>
<dbReference type="GO" id="GO:0008270">
    <property type="term" value="F:zinc ion binding"/>
    <property type="evidence" value="ECO:0007669"/>
    <property type="project" value="UniProtKB-KW"/>
</dbReference>
<feature type="compositionally biased region" description="Acidic residues" evidence="10">
    <location>
        <begin position="230"/>
        <end position="246"/>
    </location>
</feature>
<dbReference type="SUPFAM" id="SSF48508">
    <property type="entry name" value="Nuclear receptor ligand-binding domain"/>
    <property type="match status" value="1"/>
</dbReference>
<evidence type="ECO:0000256" key="4">
    <source>
        <dbReference type="ARBA" id="ARBA00022833"/>
    </source>
</evidence>
<protein>
    <submittedName>
        <fullName evidence="13">Nuclear receptor subfamily 2 group F member 5</fullName>
    </submittedName>
</protein>
<keyword evidence="9" id="KW-0539">Nucleus</keyword>
<evidence type="ECO:0000256" key="8">
    <source>
        <dbReference type="ARBA" id="ARBA00023170"/>
    </source>
</evidence>
<dbReference type="PROSITE" id="PS51030">
    <property type="entry name" value="NUCLEAR_REC_DBD_2"/>
    <property type="match status" value="1"/>
</dbReference>
<keyword evidence="3" id="KW-0863">Zinc-finger</keyword>
<dbReference type="FunFam" id="3.30.50.10:FF:000006">
    <property type="entry name" value="Nuclear receptor subfamily 5 group A member"/>
    <property type="match status" value="1"/>
</dbReference>
<feature type="region of interest" description="Disordered" evidence="10">
    <location>
        <begin position="214"/>
        <end position="248"/>
    </location>
</feature>
<keyword evidence="8 13" id="KW-0675">Receptor</keyword>
<organism evidence="13 14">
    <name type="scientific">Clonorchis sinensis</name>
    <name type="common">Chinese liver fluke</name>
    <dbReference type="NCBI Taxonomy" id="79923"/>
    <lineage>
        <taxon>Eukaryota</taxon>
        <taxon>Metazoa</taxon>
        <taxon>Spiralia</taxon>
        <taxon>Lophotrochozoa</taxon>
        <taxon>Platyhelminthes</taxon>
        <taxon>Trematoda</taxon>
        <taxon>Digenea</taxon>
        <taxon>Opisthorchiida</taxon>
        <taxon>Opisthorchiata</taxon>
        <taxon>Opisthorchiidae</taxon>
        <taxon>Clonorchis</taxon>
    </lineage>
</organism>
<dbReference type="GO" id="GO:0005634">
    <property type="term" value="C:nucleus"/>
    <property type="evidence" value="ECO:0007669"/>
    <property type="project" value="UniProtKB-SubCell"/>
</dbReference>
<dbReference type="Proteomes" id="UP000008909">
    <property type="component" value="Unassembled WGS sequence"/>
</dbReference>
<keyword evidence="5" id="KW-0805">Transcription regulation</keyword>
<evidence type="ECO:0000256" key="10">
    <source>
        <dbReference type="SAM" id="MobiDB-lite"/>
    </source>
</evidence>
<feature type="region of interest" description="Disordered" evidence="10">
    <location>
        <begin position="538"/>
        <end position="558"/>
    </location>
</feature>
<dbReference type="Pfam" id="PF00104">
    <property type="entry name" value="Hormone_recep"/>
    <property type="match status" value="1"/>
</dbReference>
<evidence type="ECO:0000256" key="9">
    <source>
        <dbReference type="ARBA" id="ARBA00023242"/>
    </source>
</evidence>
<dbReference type="SUPFAM" id="SSF57716">
    <property type="entry name" value="Glucocorticoid receptor-like (DNA-binding domain)"/>
    <property type="match status" value="1"/>
</dbReference>
<sequence length="972" mass="109017">MSGPGGFYPTLHFSHLFGPPPPDILFPHLWNTVRTGAERHSPSHTPTSESAAQSTSFPFDEGRSELHHSSFSHRHIFTGPLPALDLEVTKKMGPQRTASPHSVSNSSGKSFSVEQRLRAQPDRGDFHTRKRGYCGHSSSLFEDKNLSSGAKTQRLSRSLENQSGQLNLTFGSNGKPSATTIHNEWNTLNYAGDPSLRAKLLAKKFTKQTAYRSLSDSKQADLRKRSKASEDEEDEADDDEDEETDVLDLNSKSGQNVECVVCGDKSSGKHYGQHTCEGCKSFFKRSVRRKLTYTCRGTRQCPIDVHHRNQCQYCRFQKCVRAGMRKEAVQQGRLPSYPLIYNSYYGTASYLSPMTTAMNCMNNLNVSNFYAQFLTMLLRAEPVSHRHSQVSLAYLRRIGSEWLCLPTKSDNEPREKNLKLRHEGITCQQNTNGDLAEKEQEKRSINCDTDFAVRVILASVEWAKNIPLFTGLPLHDQLSLIQNAWPELFVINVAQASTSHTPESFRSHNSPELFEATPAGTNSQSLCYNLSPNRKSPCSQEGIDATRSNSKEEIPSTSELVDRFQDQVDRLRMLQLDMAEFVSLKGILLFNAEAPGLCDSATVECIQEKIQSTLEEYDRGQFSHTQPFRFGRLLLRLPRLRQVTGEWIKRLFFPHFDKQVSVEQLIREVLYHGPPPVGSNGMDQPTVLDLSPESNTIPVGTLTKGLPQCTPEKPEGINYQKTNYHSATGERLLNTSGSCVRPLLNAERKYSDPLRGIRSIPIGTDLSYLDQNITSKNVPFPFPLMYTSLQHPFQRCLEHNFVRSTGHHAKDVNFTVESGLQHHHRSDYQSRPPDPFSTAIRTRTGCNPHFEFRLGMPLPQDPVTCLSTEAVEKALSGITTTMNPVSIDSKNTSLLNKKNDESVLFDSMPSSTASHITTLQLYYAVMRQQLQMLHKHGLPAWSDNVTEAVTSVTSPPTPTVHPNADSSDLSKI</sequence>
<feature type="region of interest" description="Disordered" evidence="10">
    <location>
        <begin position="92"/>
        <end position="175"/>
    </location>
</feature>
<evidence type="ECO:0000259" key="12">
    <source>
        <dbReference type="PROSITE" id="PS51843"/>
    </source>
</evidence>
<dbReference type="CDD" id="cd06958">
    <property type="entry name" value="NR_DBD_COUP_TF"/>
    <property type="match status" value="1"/>
</dbReference>
<evidence type="ECO:0000256" key="5">
    <source>
        <dbReference type="ARBA" id="ARBA00023015"/>
    </source>
</evidence>
<dbReference type="Gene3D" id="3.30.50.10">
    <property type="entry name" value="Erythroid Transcription Factor GATA-1, subunit A"/>
    <property type="match status" value="1"/>
</dbReference>
<dbReference type="InterPro" id="IPR035500">
    <property type="entry name" value="NHR-like_dom_sf"/>
</dbReference>
<feature type="domain" description="NR LBD" evidence="12">
    <location>
        <begin position="400"/>
        <end position="673"/>
    </location>
</feature>
<evidence type="ECO:0000313" key="13">
    <source>
        <dbReference type="EMBL" id="GAA52025.1"/>
    </source>
</evidence>
<evidence type="ECO:0000256" key="1">
    <source>
        <dbReference type="ARBA" id="ARBA00004123"/>
    </source>
</evidence>
<dbReference type="PROSITE" id="PS00031">
    <property type="entry name" value="NUCLEAR_REC_DBD_1"/>
    <property type="match status" value="1"/>
</dbReference>
<keyword evidence="14" id="KW-1185">Reference proteome</keyword>
<name>G7YGE2_CLOSI</name>
<dbReference type="EMBL" id="DF143231">
    <property type="protein sequence ID" value="GAA52025.1"/>
    <property type="molecule type" value="Genomic_DNA"/>
</dbReference>
<dbReference type="InterPro" id="IPR001628">
    <property type="entry name" value="Znf_hrmn_rcpt"/>
</dbReference>
<dbReference type="PRINTS" id="PR00047">
    <property type="entry name" value="STROIDFINGER"/>
</dbReference>
<keyword evidence="2" id="KW-0479">Metal-binding</keyword>
<feature type="region of interest" description="Disordered" evidence="10">
    <location>
        <begin position="37"/>
        <end position="65"/>
    </location>
</feature>
<dbReference type="Pfam" id="PF00105">
    <property type="entry name" value="zf-C4"/>
    <property type="match status" value="1"/>
</dbReference>